<proteinExistence type="predicted"/>
<gene>
    <name evidence="3" type="ORF">IAI60_18600</name>
</gene>
<feature type="compositionally biased region" description="Low complexity" evidence="1">
    <location>
        <begin position="49"/>
        <end position="59"/>
    </location>
</feature>
<dbReference type="RefSeq" id="WP_207449837.1">
    <property type="nucleotide sequence ID" value="NZ_CP061091.1"/>
</dbReference>
<evidence type="ECO:0000256" key="2">
    <source>
        <dbReference type="SAM" id="SignalP"/>
    </source>
</evidence>
<dbReference type="Pfam" id="PF08904">
    <property type="entry name" value="EipB_like"/>
    <property type="match status" value="1"/>
</dbReference>
<evidence type="ECO:0000313" key="4">
    <source>
        <dbReference type="Proteomes" id="UP001518990"/>
    </source>
</evidence>
<feature type="chain" id="PRO_5046229892" evidence="2">
    <location>
        <begin position="31"/>
        <end position="299"/>
    </location>
</feature>
<feature type="signal peptide" evidence="2">
    <location>
        <begin position="1"/>
        <end position="30"/>
    </location>
</feature>
<protein>
    <submittedName>
        <fullName evidence="3">Cell envelope integrity EipB family protein</fullName>
    </submittedName>
</protein>
<organism evidence="3 4">
    <name type="scientific">Roseomonas marmotae</name>
    <dbReference type="NCBI Taxonomy" id="2768161"/>
    <lineage>
        <taxon>Bacteria</taxon>
        <taxon>Pseudomonadati</taxon>
        <taxon>Pseudomonadota</taxon>
        <taxon>Alphaproteobacteria</taxon>
        <taxon>Acetobacterales</taxon>
        <taxon>Roseomonadaceae</taxon>
        <taxon>Roseomonas</taxon>
    </lineage>
</organism>
<feature type="compositionally biased region" description="Pro residues" evidence="1">
    <location>
        <begin position="34"/>
        <end position="48"/>
    </location>
</feature>
<feature type="region of interest" description="Disordered" evidence="1">
    <location>
        <begin position="29"/>
        <end position="59"/>
    </location>
</feature>
<keyword evidence="2" id="KW-0732">Signal</keyword>
<reference evidence="3 4" key="1">
    <citation type="submission" date="2020-09" db="EMBL/GenBank/DDBJ databases">
        <title>Roseomonas.</title>
        <authorList>
            <person name="Zhu W."/>
        </authorList>
    </citation>
    <scope>NUCLEOTIDE SEQUENCE [LARGE SCALE GENOMIC DNA]</scope>
    <source>
        <strain evidence="3 4">1311</strain>
    </source>
</reference>
<sequence length="299" mass="31740">MRLRDLLGTPWGSTALAATLALGLAAPAGAQAPAPAPTAAPAPNPLPGAAPQAQEGAEAMAAHRAAYRLSLARSRPGGQVGQAEGAMLFEVRDACDGWTTRQRLGINVVDRAGDTVETSSDYSTWESKDGRRLRFTLTQSAQGAVMKRITGEAELNGDQGGVVRYEQPEAQQLTLPPGTILPMTHTIRALAMAKAGQKMLNVPLFDGTTDEGAQDTTTLFSAWTPPEANPRFPLLADQGSARMRIAFFSRDASAGASTPEYEVGLRYFANGVADDMKMDFGDFVLDGKLEKLEPLPHDC</sequence>
<evidence type="ECO:0000313" key="3">
    <source>
        <dbReference type="EMBL" id="MBO1076629.1"/>
    </source>
</evidence>
<accession>A0ABS3KGP1</accession>
<dbReference type="InterPro" id="IPR015000">
    <property type="entry name" value="EipB-like"/>
</dbReference>
<dbReference type="Proteomes" id="UP001518990">
    <property type="component" value="Unassembled WGS sequence"/>
</dbReference>
<dbReference type="EMBL" id="JACTNF010000026">
    <property type="protein sequence ID" value="MBO1076629.1"/>
    <property type="molecule type" value="Genomic_DNA"/>
</dbReference>
<evidence type="ECO:0000256" key="1">
    <source>
        <dbReference type="SAM" id="MobiDB-lite"/>
    </source>
</evidence>
<comment type="caution">
    <text evidence="3">The sequence shown here is derived from an EMBL/GenBank/DDBJ whole genome shotgun (WGS) entry which is preliminary data.</text>
</comment>
<keyword evidence="4" id="KW-1185">Reference proteome</keyword>
<name>A0ABS3KGP1_9PROT</name>